<dbReference type="EMBL" id="JANUCP010000005">
    <property type="protein sequence ID" value="MCS3920320.1"/>
    <property type="molecule type" value="Genomic_DNA"/>
</dbReference>
<gene>
    <name evidence="1" type="ORF">M2350_002749</name>
</gene>
<evidence type="ECO:0000313" key="2">
    <source>
        <dbReference type="Proteomes" id="UP001204798"/>
    </source>
</evidence>
<sequence>MRATTVLRQKGVKEAIQRFVERVSQLPQVEAVLLAWGDGGWEVWTVIDEWDDEVVDAVIEQEGMLLDELSIQQGKVNFGFHIVVRKGRPLEEFLSPLTQVLFRRE</sequence>
<protein>
    <submittedName>
        <fullName evidence="1">Uncharacterized protein</fullName>
    </submittedName>
</protein>
<evidence type="ECO:0000313" key="1">
    <source>
        <dbReference type="EMBL" id="MCS3920320.1"/>
    </source>
</evidence>
<dbReference type="RefSeq" id="WP_018195754.1">
    <property type="nucleotide sequence ID" value="NZ_CP130454.1"/>
</dbReference>
<reference evidence="1 2" key="1">
    <citation type="submission" date="2022-08" db="EMBL/GenBank/DDBJ databases">
        <title>Bacterial and archaeal communities from various locations to study Microbial Dark Matter (Phase II).</title>
        <authorList>
            <person name="Stepanauskas R."/>
        </authorList>
    </citation>
    <scope>NUCLEOTIDE SEQUENCE [LARGE SCALE GENOMIC DNA]</scope>
    <source>
        <strain evidence="1 2">PD1</strain>
    </source>
</reference>
<name>A0ABT2ETU8_9BACT</name>
<proteinExistence type="predicted"/>
<organism evidence="1 2">
    <name type="scientific">Candidatus Fervidibacter sacchari</name>
    <dbReference type="NCBI Taxonomy" id="1448929"/>
    <lineage>
        <taxon>Bacteria</taxon>
        <taxon>Candidatus Fervidibacterota</taxon>
        <taxon>Candidatus Fervidibacter</taxon>
    </lineage>
</organism>
<dbReference type="Proteomes" id="UP001204798">
    <property type="component" value="Unassembled WGS sequence"/>
</dbReference>
<comment type="caution">
    <text evidence="1">The sequence shown here is derived from an EMBL/GenBank/DDBJ whole genome shotgun (WGS) entry which is preliminary data.</text>
</comment>
<accession>A0ABT2ETU8</accession>
<keyword evidence="2" id="KW-1185">Reference proteome</keyword>